<name>A0ABW0LGE7_9BACI</name>
<accession>A0ABW0LGE7</accession>
<evidence type="ECO:0000313" key="2">
    <source>
        <dbReference type="Proteomes" id="UP001596147"/>
    </source>
</evidence>
<dbReference type="EMBL" id="JBHSMC010000013">
    <property type="protein sequence ID" value="MFC5465013.1"/>
    <property type="molecule type" value="Genomic_DNA"/>
</dbReference>
<dbReference type="RefSeq" id="WP_382350741.1">
    <property type="nucleotide sequence ID" value="NZ_JBHSMC010000013.1"/>
</dbReference>
<sequence>MYYSFYRYPIYSYFPVPQNVIYSPYLPYREYPPVDPTMLIESVNSYRVLLDQGRRLLDKLGDKTFSMKLMEAAQHGNQAEVDRLIHTIVGISVPIKVSYTPSGVIFTLESPALSKGANCCTLKITLKWGK</sequence>
<evidence type="ECO:0000313" key="1">
    <source>
        <dbReference type="EMBL" id="MFC5465013.1"/>
    </source>
</evidence>
<dbReference type="InterPro" id="IPR058870">
    <property type="entry name" value="YuzC"/>
</dbReference>
<dbReference type="Pfam" id="PF26344">
    <property type="entry name" value="YuzC"/>
    <property type="match status" value="1"/>
</dbReference>
<reference evidence="2" key="1">
    <citation type="journal article" date="2019" name="Int. J. Syst. Evol. Microbiol.">
        <title>The Global Catalogue of Microorganisms (GCM) 10K type strain sequencing project: providing services to taxonomists for standard genome sequencing and annotation.</title>
        <authorList>
            <consortium name="The Broad Institute Genomics Platform"/>
            <consortium name="The Broad Institute Genome Sequencing Center for Infectious Disease"/>
            <person name="Wu L."/>
            <person name="Ma J."/>
        </authorList>
    </citation>
    <scope>NUCLEOTIDE SEQUENCE [LARGE SCALE GENOMIC DNA]</scope>
    <source>
        <strain evidence="2">CGMCC 1.12237</strain>
    </source>
</reference>
<proteinExistence type="predicted"/>
<protein>
    <submittedName>
        <fullName evidence="1">Uncharacterized protein</fullName>
    </submittedName>
</protein>
<organism evidence="1 2">
    <name type="scientific">Lederbergia graminis</name>
    <dbReference type="NCBI Taxonomy" id="735518"/>
    <lineage>
        <taxon>Bacteria</taxon>
        <taxon>Bacillati</taxon>
        <taxon>Bacillota</taxon>
        <taxon>Bacilli</taxon>
        <taxon>Bacillales</taxon>
        <taxon>Bacillaceae</taxon>
        <taxon>Lederbergia</taxon>
    </lineage>
</organism>
<keyword evidence="2" id="KW-1185">Reference proteome</keyword>
<comment type="caution">
    <text evidence="1">The sequence shown here is derived from an EMBL/GenBank/DDBJ whole genome shotgun (WGS) entry which is preliminary data.</text>
</comment>
<dbReference type="Proteomes" id="UP001596147">
    <property type="component" value="Unassembled WGS sequence"/>
</dbReference>
<gene>
    <name evidence="1" type="ORF">ACFPM4_09630</name>
</gene>